<dbReference type="SUPFAM" id="SSF56281">
    <property type="entry name" value="Metallo-hydrolase/oxidoreductase"/>
    <property type="match status" value="1"/>
</dbReference>
<accession>A0ABM7PIJ7</accession>
<sequence>MKITELIHSFPWTSMEANNSNTYFIDGPKRILVDPGLILYFDRVKNELAGLGVGLSDIDYIALTHIHPDHFEAARCFREYDTRILYHKKEWELLKTMGPWIKEHTGVTLNELEPHQFLAEGPFPDPDVRLDIIHTPGHSPGSISLFNPEDSVLITGDAVFKDGVGRTDLPGGHGDHLKKSITRLSETGASAMLPGHGEVIVGQEGVKANFERIKSYWFSFV</sequence>
<dbReference type="Proteomes" id="UP001320148">
    <property type="component" value="Chromosome"/>
</dbReference>
<dbReference type="InterPro" id="IPR036866">
    <property type="entry name" value="RibonucZ/Hydroxyglut_hydro"/>
</dbReference>
<gene>
    <name evidence="3" type="ORF">DSLASN_25210</name>
</gene>
<dbReference type="Pfam" id="PF00753">
    <property type="entry name" value="Lactamase_B"/>
    <property type="match status" value="1"/>
</dbReference>
<dbReference type="EMBL" id="AP024488">
    <property type="protein sequence ID" value="BCS96889.1"/>
    <property type="molecule type" value="Genomic_DNA"/>
</dbReference>
<comment type="similarity">
    <text evidence="1">Belongs to the metallo-beta-lactamase superfamily. Class-B beta-lactamase family.</text>
</comment>
<dbReference type="Gene3D" id="3.60.15.10">
    <property type="entry name" value="Ribonuclease Z/Hydroxyacylglutathione hydrolase-like"/>
    <property type="match status" value="1"/>
</dbReference>
<dbReference type="InterPro" id="IPR050855">
    <property type="entry name" value="NDM-1-like"/>
</dbReference>
<reference evidence="3 4" key="1">
    <citation type="submission" date="2021-02" db="EMBL/GenBank/DDBJ databases">
        <title>Complete genome of Desulfoluna sp. strain ASN36.</title>
        <authorList>
            <person name="Takahashi A."/>
            <person name="Kojima H."/>
            <person name="Fukui M."/>
        </authorList>
    </citation>
    <scope>NUCLEOTIDE SEQUENCE [LARGE SCALE GENOMIC DNA]</scope>
    <source>
        <strain evidence="3 4">ASN36</strain>
    </source>
</reference>
<dbReference type="SMART" id="SM00849">
    <property type="entry name" value="Lactamase_B"/>
    <property type="match status" value="1"/>
</dbReference>
<keyword evidence="4" id="KW-1185">Reference proteome</keyword>
<evidence type="ECO:0000313" key="4">
    <source>
        <dbReference type="Proteomes" id="UP001320148"/>
    </source>
</evidence>
<evidence type="ECO:0000256" key="1">
    <source>
        <dbReference type="ARBA" id="ARBA00005250"/>
    </source>
</evidence>
<dbReference type="RefSeq" id="WP_236888318.1">
    <property type="nucleotide sequence ID" value="NZ_AP024488.1"/>
</dbReference>
<dbReference type="PANTHER" id="PTHR42951:SF4">
    <property type="entry name" value="ACYL-COENZYME A THIOESTERASE MBLAC2"/>
    <property type="match status" value="1"/>
</dbReference>
<protein>
    <submittedName>
        <fullName evidence="3">MBL fold metallo-hydrolase</fullName>
    </submittedName>
</protein>
<dbReference type="PANTHER" id="PTHR42951">
    <property type="entry name" value="METALLO-BETA-LACTAMASE DOMAIN-CONTAINING"/>
    <property type="match status" value="1"/>
</dbReference>
<dbReference type="CDD" id="cd06262">
    <property type="entry name" value="metallo-hydrolase-like_MBL-fold"/>
    <property type="match status" value="1"/>
</dbReference>
<organism evidence="3 4">
    <name type="scientific">Desulfoluna limicola</name>
    <dbReference type="NCBI Taxonomy" id="2810562"/>
    <lineage>
        <taxon>Bacteria</taxon>
        <taxon>Pseudomonadati</taxon>
        <taxon>Thermodesulfobacteriota</taxon>
        <taxon>Desulfobacteria</taxon>
        <taxon>Desulfobacterales</taxon>
        <taxon>Desulfolunaceae</taxon>
        <taxon>Desulfoluna</taxon>
    </lineage>
</organism>
<feature type="domain" description="Metallo-beta-lactamase" evidence="2">
    <location>
        <begin position="19"/>
        <end position="196"/>
    </location>
</feature>
<evidence type="ECO:0000313" key="3">
    <source>
        <dbReference type="EMBL" id="BCS96889.1"/>
    </source>
</evidence>
<evidence type="ECO:0000259" key="2">
    <source>
        <dbReference type="SMART" id="SM00849"/>
    </source>
</evidence>
<dbReference type="InterPro" id="IPR001279">
    <property type="entry name" value="Metallo-B-lactamas"/>
</dbReference>
<proteinExistence type="inferred from homology"/>
<name>A0ABM7PIJ7_9BACT</name>